<accession>A0A3E0GWQ0</accession>
<feature type="compositionally biased region" description="Polar residues" evidence="1">
    <location>
        <begin position="101"/>
        <end position="119"/>
    </location>
</feature>
<evidence type="ECO:0000313" key="3">
    <source>
        <dbReference type="EMBL" id="REH31105.1"/>
    </source>
</evidence>
<keyword evidence="4" id="KW-1185">Reference proteome</keyword>
<feature type="region of interest" description="Disordered" evidence="1">
    <location>
        <begin position="1"/>
        <end position="44"/>
    </location>
</feature>
<dbReference type="RefSeq" id="WP_116180919.1">
    <property type="nucleotide sequence ID" value="NZ_CP144376.1"/>
</dbReference>
<dbReference type="AlphaFoldDB" id="A0A3E0GWQ0"/>
<keyword evidence="2" id="KW-0472">Membrane</keyword>
<gene>
    <name evidence="3" type="ORF">BCF44_122128</name>
</gene>
<evidence type="ECO:0000313" key="4">
    <source>
        <dbReference type="Proteomes" id="UP000256269"/>
    </source>
</evidence>
<name>A0A3E0GWQ0_9PSEU</name>
<comment type="caution">
    <text evidence="3">The sequence shown here is derived from an EMBL/GenBank/DDBJ whole genome shotgun (WGS) entry which is preliminary data.</text>
</comment>
<feature type="region of interest" description="Disordered" evidence="1">
    <location>
        <begin position="69"/>
        <end position="125"/>
    </location>
</feature>
<protein>
    <submittedName>
        <fullName evidence="3">Uncharacterized protein</fullName>
    </submittedName>
</protein>
<evidence type="ECO:0000256" key="1">
    <source>
        <dbReference type="SAM" id="MobiDB-lite"/>
    </source>
</evidence>
<sequence>MHVPTAPPDHARSVPDVAFPPPEQQPDRHRLVRSQHALPDQAPVRGVGIALLAVVVTMIVVTGLAHVFGLDHPEPRPRPAPPVATWTGAPRQDVQARDPSTAENATGRASTSQPNSEGSTPWVHP</sequence>
<keyword evidence="2" id="KW-0812">Transmembrane</keyword>
<proteinExistence type="predicted"/>
<evidence type="ECO:0000256" key="2">
    <source>
        <dbReference type="SAM" id="Phobius"/>
    </source>
</evidence>
<organism evidence="3 4">
    <name type="scientific">Kutzneria buriramensis</name>
    <dbReference type="NCBI Taxonomy" id="1045776"/>
    <lineage>
        <taxon>Bacteria</taxon>
        <taxon>Bacillati</taxon>
        <taxon>Actinomycetota</taxon>
        <taxon>Actinomycetes</taxon>
        <taxon>Pseudonocardiales</taxon>
        <taxon>Pseudonocardiaceae</taxon>
        <taxon>Kutzneria</taxon>
    </lineage>
</organism>
<dbReference type="Proteomes" id="UP000256269">
    <property type="component" value="Unassembled WGS sequence"/>
</dbReference>
<feature type="transmembrane region" description="Helical" evidence="2">
    <location>
        <begin position="47"/>
        <end position="68"/>
    </location>
</feature>
<keyword evidence="2" id="KW-1133">Transmembrane helix</keyword>
<reference evidence="3 4" key="1">
    <citation type="submission" date="2018-08" db="EMBL/GenBank/DDBJ databases">
        <title>Genomic Encyclopedia of Archaeal and Bacterial Type Strains, Phase II (KMG-II): from individual species to whole genera.</title>
        <authorList>
            <person name="Goeker M."/>
        </authorList>
    </citation>
    <scope>NUCLEOTIDE SEQUENCE [LARGE SCALE GENOMIC DNA]</scope>
    <source>
        <strain evidence="3 4">DSM 45791</strain>
    </source>
</reference>
<dbReference type="EMBL" id="QUNO01000022">
    <property type="protein sequence ID" value="REH31105.1"/>
    <property type="molecule type" value="Genomic_DNA"/>
</dbReference>